<accession>M4FGX1</accession>
<reference evidence="1 2" key="1">
    <citation type="journal article" date="2011" name="Nat. Genet.">
        <title>The genome of the mesopolyploid crop species Brassica rapa.</title>
        <authorList>
            <consortium name="Brassica rapa Genome Sequencing Project Consortium"/>
            <person name="Wang X."/>
            <person name="Wang H."/>
            <person name="Wang J."/>
            <person name="Sun R."/>
            <person name="Wu J."/>
            <person name="Liu S."/>
            <person name="Bai Y."/>
            <person name="Mun J.H."/>
            <person name="Bancroft I."/>
            <person name="Cheng F."/>
            <person name="Huang S."/>
            <person name="Li X."/>
            <person name="Hua W."/>
            <person name="Wang J."/>
            <person name="Wang X."/>
            <person name="Freeling M."/>
            <person name="Pires J.C."/>
            <person name="Paterson A.H."/>
            <person name="Chalhoub B."/>
            <person name="Wang B."/>
            <person name="Hayward A."/>
            <person name="Sharpe A.G."/>
            <person name="Park B.S."/>
            <person name="Weisshaar B."/>
            <person name="Liu B."/>
            <person name="Li B."/>
            <person name="Liu B."/>
            <person name="Tong C."/>
            <person name="Song C."/>
            <person name="Duran C."/>
            <person name="Peng C."/>
            <person name="Geng C."/>
            <person name="Koh C."/>
            <person name="Lin C."/>
            <person name="Edwards D."/>
            <person name="Mu D."/>
            <person name="Shen D."/>
            <person name="Soumpourou E."/>
            <person name="Li F."/>
            <person name="Fraser F."/>
            <person name="Conant G."/>
            <person name="Lassalle G."/>
            <person name="King G.J."/>
            <person name="Bonnema G."/>
            <person name="Tang H."/>
            <person name="Wang H."/>
            <person name="Belcram H."/>
            <person name="Zhou H."/>
            <person name="Hirakawa H."/>
            <person name="Abe H."/>
            <person name="Guo H."/>
            <person name="Wang H."/>
            <person name="Jin H."/>
            <person name="Parkin I.A."/>
            <person name="Batley J."/>
            <person name="Kim J.S."/>
            <person name="Just J."/>
            <person name="Li J."/>
            <person name="Xu J."/>
            <person name="Deng J."/>
            <person name="Kim J.A."/>
            <person name="Li J."/>
            <person name="Yu J."/>
            <person name="Meng J."/>
            <person name="Wang J."/>
            <person name="Min J."/>
            <person name="Poulain J."/>
            <person name="Wang J."/>
            <person name="Hatakeyama K."/>
            <person name="Wu K."/>
            <person name="Wang L."/>
            <person name="Fang L."/>
            <person name="Trick M."/>
            <person name="Links M.G."/>
            <person name="Zhao M."/>
            <person name="Jin M."/>
            <person name="Ramchiary N."/>
            <person name="Drou N."/>
            <person name="Berkman P.J."/>
            <person name="Cai Q."/>
            <person name="Huang Q."/>
            <person name="Li R."/>
            <person name="Tabata S."/>
            <person name="Cheng S."/>
            <person name="Zhang S."/>
            <person name="Zhang S."/>
            <person name="Huang S."/>
            <person name="Sato S."/>
            <person name="Sun S."/>
            <person name="Kwon S.J."/>
            <person name="Choi S.R."/>
            <person name="Lee T.H."/>
            <person name="Fan W."/>
            <person name="Zhao X."/>
            <person name="Tan X."/>
            <person name="Xu X."/>
            <person name="Wang Y."/>
            <person name="Qiu Y."/>
            <person name="Yin Y."/>
            <person name="Li Y."/>
            <person name="Du Y."/>
            <person name="Liao Y."/>
            <person name="Lim Y."/>
            <person name="Narusaka Y."/>
            <person name="Wang Y."/>
            <person name="Wang Z."/>
            <person name="Li Z."/>
            <person name="Wang Z."/>
            <person name="Xiong Z."/>
            <person name="Zhang Z."/>
        </authorList>
    </citation>
    <scope>NUCLEOTIDE SEQUENCE [LARGE SCALE GENOMIC DNA]</scope>
    <source>
        <strain evidence="1 2">cv. Chiifu-401-42</strain>
    </source>
</reference>
<keyword evidence="2" id="KW-1185">Reference proteome</keyword>
<sequence>MCSSLYESHNPASTYLLRSTMIAESVPFSSDKDASEGSTSAVENNVSYDLMSHINYLRVQGVVRVSMVLVRDIWVFEKSLFHTGACWRLCGRIEFPSKDKIQPAL</sequence>
<dbReference type="HOGENOM" id="CLU_2240382_0_0_1"/>
<dbReference type="STRING" id="51351.M4FGX1"/>
<proteinExistence type="predicted"/>
<dbReference type="Proteomes" id="UP000011750">
    <property type="component" value="Chromosome A08"/>
</dbReference>
<name>M4FGX1_BRACM</name>
<organism evidence="1 2">
    <name type="scientific">Brassica campestris</name>
    <name type="common">Field mustard</name>
    <dbReference type="NCBI Taxonomy" id="3711"/>
    <lineage>
        <taxon>Eukaryota</taxon>
        <taxon>Viridiplantae</taxon>
        <taxon>Streptophyta</taxon>
        <taxon>Embryophyta</taxon>
        <taxon>Tracheophyta</taxon>
        <taxon>Spermatophyta</taxon>
        <taxon>Magnoliopsida</taxon>
        <taxon>eudicotyledons</taxon>
        <taxon>Gunneridae</taxon>
        <taxon>Pentapetalae</taxon>
        <taxon>rosids</taxon>
        <taxon>malvids</taxon>
        <taxon>Brassicales</taxon>
        <taxon>Brassicaceae</taxon>
        <taxon>Brassiceae</taxon>
        <taxon>Brassica</taxon>
    </lineage>
</organism>
<dbReference type="AlphaFoldDB" id="M4FGX1"/>
<dbReference type="Gramene" id="Bra040349.1">
    <property type="protein sequence ID" value="Bra040349.1-P"/>
    <property type="gene ID" value="Bra040349"/>
</dbReference>
<reference evidence="1" key="3">
    <citation type="submission" date="2023-03" db="UniProtKB">
        <authorList>
            <consortium name="EnsemblPlants"/>
        </authorList>
    </citation>
    <scope>IDENTIFICATION</scope>
    <source>
        <strain evidence="1">cv. Chiifu-401-42</strain>
    </source>
</reference>
<protein>
    <submittedName>
        <fullName evidence="1">Uncharacterized protein</fullName>
    </submittedName>
</protein>
<dbReference type="InParanoid" id="M4FGX1"/>
<dbReference type="eggNOG" id="KOG4599">
    <property type="taxonomic scope" value="Eukaryota"/>
</dbReference>
<evidence type="ECO:0000313" key="2">
    <source>
        <dbReference type="Proteomes" id="UP000011750"/>
    </source>
</evidence>
<reference evidence="1 2" key="2">
    <citation type="journal article" date="2018" name="Hortic Res">
        <title>Improved Brassica rapa reference genome by single-molecule sequencing and chromosome conformation capture technologies.</title>
        <authorList>
            <person name="Zhang L."/>
            <person name="Cai X."/>
            <person name="Wu J."/>
            <person name="Liu M."/>
            <person name="Grob S."/>
            <person name="Cheng F."/>
            <person name="Liang J."/>
            <person name="Cai C."/>
            <person name="Liu Z."/>
            <person name="Liu B."/>
            <person name="Wang F."/>
            <person name="Li S."/>
            <person name="Liu F."/>
            <person name="Li X."/>
            <person name="Cheng L."/>
            <person name="Yang W."/>
            <person name="Li M.H."/>
            <person name="Grossniklaus U."/>
            <person name="Zheng H."/>
            <person name="Wang X."/>
        </authorList>
    </citation>
    <scope>NUCLEOTIDE SEQUENCE [LARGE SCALE GENOMIC DNA]</scope>
    <source>
        <strain evidence="1 2">cv. Chiifu-401-42</strain>
    </source>
</reference>
<evidence type="ECO:0000313" key="1">
    <source>
        <dbReference type="EnsemblPlants" id="Bra040349.1-P"/>
    </source>
</evidence>
<dbReference type="EnsemblPlants" id="Bra040349.1">
    <property type="protein sequence ID" value="Bra040349.1-P"/>
    <property type="gene ID" value="Bra040349"/>
</dbReference>